<sequence>MVSTLRTFRDLEEIRSIPVSTQQRYDEFLTLMESEGLLSFVKAATLEESGTHDYQSITLAEKEVVMGRLRQMLVVVRHMRSPKEDA</sequence>
<evidence type="ECO:0000313" key="1">
    <source>
        <dbReference type="EMBL" id="GHB33600.1"/>
    </source>
</evidence>
<keyword evidence="2" id="KW-1185">Reference proteome</keyword>
<organism evidence="1 2">
    <name type="scientific">Pseudovibrio japonicus</name>
    <dbReference type="NCBI Taxonomy" id="366534"/>
    <lineage>
        <taxon>Bacteria</taxon>
        <taxon>Pseudomonadati</taxon>
        <taxon>Pseudomonadota</taxon>
        <taxon>Alphaproteobacteria</taxon>
        <taxon>Hyphomicrobiales</taxon>
        <taxon>Stappiaceae</taxon>
        <taxon>Pseudovibrio</taxon>
    </lineage>
</organism>
<dbReference type="EMBL" id="BMXE01000004">
    <property type="protein sequence ID" value="GHB33600.1"/>
    <property type="molecule type" value="Genomic_DNA"/>
</dbReference>
<name>A0ABQ3EGR3_9HYPH</name>
<comment type="caution">
    <text evidence="1">The sequence shown here is derived from an EMBL/GenBank/DDBJ whole genome shotgun (WGS) entry which is preliminary data.</text>
</comment>
<accession>A0ABQ3EGR3</accession>
<dbReference type="Proteomes" id="UP000637980">
    <property type="component" value="Unassembled WGS sequence"/>
</dbReference>
<reference evidence="2" key="1">
    <citation type="journal article" date="2019" name="Int. J. Syst. Evol. Microbiol.">
        <title>The Global Catalogue of Microorganisms (GCM) 10K type strain sequencing project: providing services to taxonomists for standard genome sequencing and annotation.</title>
        <authorList>
            <consortium name="The Broad Institute Genomics Platform"/>
            <consortium name="The Broad Institute Genome Sequencing Center for Infectious Disease"/>
            <person name="Wu L."/>
            <person name="Ma J."/>
        </authorList>
    </citation>
    <scope>NUCLEOTIDE SEQUENCE [LARGE SCALE GENOMIC DNA]</scope>
    <source>
        <strain evidence="2">KCTC 12861</strain>
    </source>
</reference>
<gene>
    <name evidence="1" type="ORF">GCM10007094_22940</name>
</gene>
<protein>
    <submittedName>
        <fullName evidence="1">Uncharacterized protein</fullName>
    </submittedName>
</protein>
<evidence type="ECO:0000313" key="2">
    <source>
        <dbReference type="Proteomes" id="UP000637980"/>
    </source>
</evidence>
<proteinExistence type="predicted"/>